<dbReference type="InterPro" id="IPR003737">
    <property type="entry name" value="GlcNAc_PI_deacetylase-related"/>
</dbReference>
<dbReference type="EC" id="3.5.1.89" evidence="2"/>
<comment type="caution">
    <text evidence="5">The sequence shown here is derived from an EMBL/GenBank/DDBJ whole genome shotgun (WGS) entry which is preliminary data.</text>
</comment>
<dbReference type="SUPFAM" id="SSF102588">
    <property type="entry name" value="LmbE-like"/>
    <property type="match status" value="2"/>
</dbReference>
<sequence length="363" mass="39895">MGTTSVVGAVGAVVAIAVPAFYMCLQPFATARLPSLENKRICLLIAHPDDEAMFFAPTVLALTRPETGNHVKILCLSSGDADGLGETRKKELVKSGMKLGLRQEHDVFVIDSPDFQDSMTNVWDKNKIATLLTRAFAPHHVRQAAAGEQPNANIDVLVTFDSTGVSSHPNHISLYHGARTFVNALSGDPRWRSPVDMYTLSSVSFLRKYSSFLDTLPTIFSWATTSGSNPPKPAKRAKLAKPAKPAKPARGEDEDSDDDDDEDEDEDEDEQEEEKGEKTEYHPTALVFLSQLGSGGGFATAWQAMTQAHKSQMVWFRYGWITLSRYMVINDLRLQTFDAPKQIDAAAGENGATEKNDVKPKHQ</sequence>
<evidence type="ECO:0000313" key="5">
    <source>
        <dbReference type="EMBL" id="KAF6838225.1"/>
    </source>
</evidence>
<dbReference type="EMBL" id="WIGO01000020">
    <property type="protein sequence ID" value="KAF6838225.1"/>
    <property type="molecule type" value="Genomic_DNA"/>
</dbReference>
<dbReference type="PANTHER" id="PTHR12993">
    <property type="entry name" value="N-ACETYLGLUCOSAMINYL-PHOSPHATIDYLINOSITOL DE-N-ACETYLASE-RELATED"/>
    <property type="match status" value="1"/>
</dbReference>
<dbReference type="Proteomes" id="UP000654918">
    <property type="component" value="Unassembled WGS sequence"/>
</dbReference>
<name>A0A8H6KV93_9PEZI</name>
<proteinExistence type="inferred from homology"/>
<evidence type="ECO:0000256" key="3">
    <source>
        <dbReference type="SAM" id="MobiDB-lite"/>
    </source>
</evidence>
<dbReference type="Gene3D" id="3.40.50.10320">
    <property type="entry name" value="LmbE-like"/>
    <property type="match status" value="1"/>
</dbReference>
<keyword evidence="6" id="KW-1185">Reference proteome</keyword>
<keyword evidence="4" id="KW-0472">Membrane</keyword>
<feature type="compositionally biased region" description="Acidic residues" evidence="3">
    <location>
        <begin position="252"/>
        <end position="274"/>
    </location>
</feature>
<evidence type="ECO:0000256" key="2">
    <source>
        <dbReference type="ARBA" id="ARBA00012176"/>
    </source>
</evidence>
<keyword evidence="4" id="KW-0812">Transmembrane</keyword>
<dbReference type="InterPro" id="IPR024078">
    <property type="entry name" value="LmbE-like_dom_sf"/>
</dbReference>
<protein>
    <recommendedName>
        <fullName evidence="2">N-acetylglucosaminylphosphatidylinositol deacetylase</fullName>
        <ecNumber evidence="2">3.5.1.89</ecNumber>
    </recommendedName>
</protein>
<dbReference type="UniPathway" id="UPA00196"/>
<evidence type="ECO:0000256" key="1">
    <source>
        <dbReference type="ARBA" id="ARBA00006066"/>
    </source>
</evidence>
<dbReference type="GO" id="GO:0000225">
    <property type="term" value="F:N-acetylglucosaminylphosphatidylinositol deacetylase activity"/>
    <property type="evidence" value="ECO:0007669"/>
    <property type="project" value="UniProtKB-EC"/>
</dbReference>
<dbReference type="AlphaFoldDB" id="A0A8H6KV93"/>
<feature type="transmembrane region" description="Helical" evidence="4">
    <location>
        <begin position="6"/>
        <end position="25"/>
    </location>
</feature>
<reference evidence="5" key="1">
    <citation type="journal article" date="2020" name="Phytopathology">
        <title>Genome Sequence Resources of Colletotrichum truncatum, C. plurivorum, C. musicola, and C. sojae: Four Species Pathogenic to Soybean (Glycine max).</title>
        <authorList>
            <person name="Rogerio F."/>
            <person name="Boufleur T.R."/>
            <person name="Ciampi-Guillardi M."/>
            <person name="Sukno S.A."/>
            <person name="Thon M.R."/>
            <person name="Massola Junior N.S."/>
            <person name="Baroncelli R."/>
        </authorList>
    </citation>
    <scope>NUCLEOTIDE SEQUENCE</scope>
    <source>
        <strain evidence="5">LFN00145</strain>
    </source>
</reference>
<dbReference type="PANTHER" id="PTHR12993:SF11">
    <property type="entry name" value="N-ACETYLGLUCOSAMINYL-PHOSPHATIDYLINOSITOL DE-N-ACETYLASE"/>
    <property type="match status" value="1"/>
</dbReference>
<accession>A0A8H6KV93</accession>
<dbReference type="GO" id="GO:0016020">
    <property type="term" value="C:membrane"/>
    <property type="evidence" value="ECO:0007669"/>
    <property type="project" value="GOC"/>
</dbReference>
<feature type="region of interest" description="Disordered" evidence="3">
    <location>
        <begin position="223"/>
        <end position="283"/>
    </location>
</feature>
<dbReference type="GO" id="GO:0006506">
    <property type="term" value="P:GPI anchor biosynthetic process"/>
    <property type="evidence" value="ECO:0007669"/>
    <property type="project" value="UniProtKB-UniPathway"/>
</dbReference>
<evidence type="ECO:0000313" key="6">
    <source>
        <dbReference type="Proteomes" id="UP000654918"/>
    </source>
</evidence>
<dbReference type="Pfam" id="PF02585">
    <property type="entry name" value="PIG-L"/>
    <property type="match status" value="1"/>
</dbReference>
<organism evidence="5 6">
    <name type="scientific">Colletotrichum plurivorum</name>
    <dbReference type="NCBI Taxonomy" id="2175906"/>
    <lineage>
        <taxon>Eukaryota</taxon>
        <taxon>Fungi</taxon>
        <taxon>Dikarya</taxon>
        <taxon>Ascomycota</taxon>
        <taxon>Pezizomycotina</taxon>
        <taxon>Sordariomycetes</taxon>
        <taxon>Hypocreomycetidae</taxon>
        <taxon>Glomerellales</taxon>
        <taxon>Glomerellaceae</taxon>
        <taxon>Colletotrichum</taxon>
        <taxon>Colletotrichum orchidearum species complex</taxon>
    </lineage>
</organism>
<keyword evidence="4" id="KW-1133">Transmembrane helix</keyword>
<dbReference type="GO" id="GO:0005783">
    <property type="term" value="C:endoplasmic reticulum"/>
    <property type="evidence" value="ECO:0007669"/>
    <property type="project" value="TreeGrafter"/>
</dbReference>
<gene>
    <name evidence="5" type="ORF">CPLU01_02586</name>
</gene>
<comment type="similarity">
    <text evidence="1">Belongs to the PIGL family.</text>
</comment>
<evidence type="ECO:0000256" key="4">
    <source>
        <dbReference type="SAM" id="Phobius"/>
    </source>
</evidence>